<dbReference type="SUPFAM" id="SSF103506">
    <property type="entry name" value="Mitochondrial carrier"/>
    <property type="match status" value="1"/>
</dbReference>
<evidence type="ECO:0000256" key="1">
    <source>
        <dbReference type="ARBA" id="ARBA00004141"/>
    </source>
</evidence>
<evidence type="ECO:0000256" key="7">
    <source>
        <dbReference type="ARBA" id="ARBA00023136"/>
    </source>
</evidence>
<reference evidence="11" key="3">
    <citation type="submission" date="2022-06" db="UniProtKB">
        <authorList>
            <consortium name="EnsemblMetazoa"/>
        </authorList>
    </citation>
    <scope>IDENTIFICATION</scope>
</reference>
<feature type="repeat" description="Solcar" evidence="8">
    <location>
        <begin position="240"/>
        <end position="325"/>
    </location>
</feature>
<gene>
    <name evidence="10" type="primary">SSS_212g</name>
    <name evidence="10" type="ORF">SSS_212</name>
</gene>
<dbReference type="Gene3D" id="1.50.40.10">
    <property type="entry name" value="Mitochondrial carrier domain"/>
    <property type="match status" value="1"/>
</dbReference>
<dbReference type="InterPro" id="IPR018108">
    <property type="entry name" value="MCP_transmembrane"/>
</dbReference>
<organism evidence="10">
    <name type="scientific">Sarcoptes scabiei</name>
    <name type="common">Itch mite</name>
    <name type="synonym">Acarus scabiei</name>
    <dbReference type="NCBI Taxonomy" id="52283"/>
    <lineage>
        <taxon>Eukaryota</taxon>
        <taxon>Metazoa</taxon>
        <taxon>Ecdysozoa</taxon>
        <taxon>Arthropoda</taxon>
        <taxon>Chelicerata</taxon>
        <taxon>Arachnida</taxon>
        <taxon>Acari</taxon>
        <taxon>Acariformes</taxon>
        <taxon>Sarcoptiformes</taxon>
        <taxon>Astigmata</taxon>
        <taxon>Psoroptidia</taxon>
        <taxon>Sarcoptoidea</taxon>
        <taxon>Sarcoptidae</taxon>
        <taxon>Sarcoptinae</taxon>
        <taxon>Sarcoptes</taxon>
    </lineage>
</organism>
<proteinExistence type="inferred from homology"/>
<keyword evidence="3 9" id="KW-0813">Transport</keyword>
<dbReference type="Pfam" id="PF00153">
    <property type="entry name" value="Mito_carr"/>
    <property type="match status" value="3"/>
</dbReference>
<dbReference type="AlphaFoldDB" id="A0A834REV5"/>
<dbReference type="InterPro" id="IPR050391">
    <property type="entry name" value="Mito_Metabolite_Transporter"/>
</dbReference>
<evidence type="ECO:0000256" key="8">
    <source>
        <dbReference type="PROSITE-ProRule" id="PRU00282"/>
    </source>
</evidence>
<name>A0A834REV5_SARSC</name>
<evidence type="ECO:0000256" key="3">
    <source>
        <dbReference type="ARBA" id="ARBA00022448"/>
    </source>
</evidence>
<comment type="subcellular location">
    <subcellularLocation>
        <location evidence="1">Membrane</location>
        <topology evidence="1">Multi-pass membrane protein</topology>
    </subcellularLocation>
</comment>
<keyword evidence="7 8" id="KW-0472">Membrane</keyword>
<dbReference type="GO" id="GO:0016020">
    <property type="term" value="C:membrane"/>
    <property type="evidence" value="ECO:0007669"/>
    <property type="project" value="UniProtKB-SubCell"/>
</dbReference>
<dbReference type="PROSITE" id="PS50920">
    <property type="entry name" value="SOLCAR"/>
    <property type="match status" value="3"/>
</dbReference>
<evidence type="ECO:0000256" key="2">
    <source>
        <dbReference type="ARBA" id="ARBA00006375"/>
    </source>
</evidence>
<keyword evidence="6" id="KW-1133">Transmembrane helix</keyword>
<accession>A0A834REV5</accession>
<reference evidence="10" key="2">
    <citation type="submission" date="2020-01" db="EMBL/GenBank/DDBJ databases">
        <authorList>
            <person name="Korhonen P.K.K."/>
            <person name="Guangxu M.G."/>
            <person name="Wang T.W."/>
            <person name="Stroehlein A.J.S."/>
            <person name="Young N.D."/>
            <person name="Ang C.-S.A."/>
            <person name="Fernando D.W.F."/>
            <person name="Lu H.L."/>
            <person name="Taylor S.T."/>
            <person name="Ehtesham M.E.M."/>
            <person name="Najaraj S.H.N."/>
            <person name="Harsha G.H.G."/>
            <person name="Madugundu A.M."/>
            <person name="Renuse S.R."/>
            <person name="Holt D.H."/>
            <person name="Pandey A.P."/>
            <person name="Papenfuss A.P."/>
            <person name="Gasser R.B.G."/>
            <person name="Fischer K.F."/>
        </authorList>
    </citation>
    <scope>NUCLEOTIDE SEQUENCE</scope>
    <source>
        <strain evidence="10">SSS_KF_BRIS2020</strain>
    </source>
</reference>
<evidence type="ECO:0000313" key="10">
    <source>
        <dbReference type="EMBL" id="KAF7494197.1"/>
    </source>
</evidence>
<sequence>MSNNPTRELDYLKNFSRFLNLNYKKLKDPLVFQSISSQKDSISLVPRWYFGGLASAGAACMTHPLDTMKVYYQTTGVLAGRQTLWAVTTRLVHSNGFIALYNGLSASIIRQLTYSTVRFGIYETLKQQMILRKKDRSFMPLYERMLIAVFSGACGGLVGTPADVVNVRMQNDIKLENRLRRNYRNAFHGMMEIYRREGPTTLFQGSTMVISRSIMVSIAQLAMYDQYKHLLTTRTGMLPDRMNTHIVSSCFTSITCTILTQPLDVLKTLMMNQNRCSRKTIQNSIRDLYKQSGLLGFYKGFVPASLRIGPHTILVFIIYEQLRIRFGISLEA</sequence>
<evidence type="ECO:0000256" key="9">
    <source>
        <dbReference type="RuleBase" id="RU000488"/>
    </source>
</evidence>
<feature type="repeat" description="Solcar" evidence="8">
    <location>
        <begin position="143"/>
        <end position="230"/>
    </location>
</feature>
<dbReference type="InterPro" id="IPR023395">
    <property type="entry name" value="MCP_dom_sf"/>
</dbReference>
<evidence type="ECO:0000313" key="11">
    <source>
        <dbReference type="EnsemblMetazoa" id="KAF7494197.1"/>
    </source>
</evidence>
<feature type="repeat" description="Solcar" evidence="8">
    <location>
        <begin position="46"/>
        <end position="128"/>
    </location>
</feature>
<evidence type="ECO:0000256" key="6">
    <source>
        <dbReference type="ARBA" id="ARBA00022989"/>
    </source>
</evidence>
<reference evidence="12" key="1">
    <citation type="journal article" date="2020" name="PLoS Negl. Trop. Dis.">
        <title>High-quality nuclear genome for Sarcoptes scabiei-A critical resource for a neglected parasite.</title>
        <authorList>
            <person name="Korhonen P.K."/>
            <person name="Gasser R.B."/>
            <person name="Ma G."/>
            <person name="Wang T."/>
            <person name="Stroehlein A.J."/>
            <person name="Young N.D."/>
            <person name="Ang C.S."/>
            <person name="Fernando D.D."/>
            <person name="Lu H.C."/>
            <person name="Taylor S."/>
            <person name="Reynolds S.L."/>
            <person name="Mofiz E."/>
            <person name="Najaraj S.H."/>
            <person name="Gowda H."/>
            <person name="Madugundu A."/>
            <person name="Renuse S."/>
            <person name="Holt D."/>
            <person name="Pandey A."/>
            <person name="Papenfuss A.T."/>
            <person name="Fischer K."/>
        </authorList>
    </citation>
    <scope>NUCLEOTIDE SEQUENCE [LARGE SCALE GENOMIC DNA]</scope>
</reference>
<dbReference type="EMBL" id="WVUK01000054">
    <property type="protein sequence ID" value="KAF7494197.1"/>
    <property type="molecule type" value="Genomic_DNA"/>
</dbReference>
<dbReference type="OrthoDB" id="448427at2759"/>
<dbReference type="Proteomes" id="UP000070412">
    <property type="component" value="Unassembled WGS sequence"/>
</dbReference>
<protein>
    <submittedName>
        <fullName evidence="10">Mitochondrial dicarboxylate carrier</fullName>
    </submittedName>
</protein>
<keyword evidence="5" id="KW-0677">Repeat</keyword>
<dbReference type="EnsemblMetazoa" id="SSS_212s_mrna">
    <property type="protein sequence ID" value="KAF7494197.1"/>
    <property type="gene ID" value="SSS_212"/>
</dbReference>
<dbReference type="PANTHER" id="PTHR45618">
    <property type="entry name" value="MITOCHONDRIAL DICARBOXYLATE CARRIER-RELATED"/>
    <property type="match status" value="1"/>
</dbReference>
<keyword evidence="12" id="KW-1185">Reference proteome</keyword>
<evidence type="ECO:0000256" key="5">
    <source>
        <dbReference type="ARBA" id="ARBA00022737"/>
    </source>
</evidence>
<evidence type="ECO:0000256" key="4">
    <source>
        <dbReference type="ARBA" id="ARBA00022692"/>
    </source>
</evidence>
<keyword evidence="4 8" id="KW-0812">Transmembrane</keyword>
<comment type="similarity">
    <text evidence="2 9">Belongs to the mitochondrial carrier (TC 2.A.29) family.</text>
</comment>
<evidence type="ECO:0000313" key="12">
    <source>
        <dbReference type="Proteomes" id="UP000070412"/>
    </source>
</evidence>